<dbReference type="Proteomes" id="UP001386955">
    <property type="component" value="Unassembled WGS sequence"/>
</dbReference>
<reference evidence="4 5" key="1">
    <citation type="submission" date="2024-01" db="EMBL/GenBank/DDBJ databases">
        <title>The genomes of 5 underutilized Papilionoideae crops provide insights into root nodulation and disease resistanc.</title>
        <authorList>
            <person name="Jiang F."/>
        </authorList>
    </citation>
    <scope>NUCLEOTIDE SEQUENCE [LARGE SCALE GENOMIC DNA]</scope>
    <source>
        <strain evidence="4">DUOXIRENSHENG_FW03</strain>
        <tissue evidence="4">Leaves</tissue>
    </source>
</reference>
<evidence type="ECO:0000259" key="3">
    <source>
        <dbReference type="Pfam" id="PF11250"/>
    </source>
</evidence>
<evidence type="ECO:0000256" key="2">
    <source>
        <dbReference type="SAM" id="MobiDB-lite"/>
    </source>
</evidence>
<sequence length="315" mass="35361">MAAIVCHGLQSHLESQQTESIALKLRLSSSKPSPPQLLDLALKSCLWDSNPTTTPDNKENNNSTPSNTNSWSFREALSNITKEPSQDQTPYVHPQQKRSSLRLSPKSLELCTENLGNESGSDSDESSIDMLCSVNGNSGTREQKQRHQLSTAKKAKTQNFPPPLTTIRGSESLRMRPHREDGRLVIEVTKVSPTPSCFQAERSNGRLRLCFLKNHTPSFDTQEQDDDVKENETLANEKELENQIIGHAKYSDTKEGVDEETEQETGEEKEEEEERVACGCVESDIIMMPRRCKEGGDQENSELLNWCEPRWVATS</sequence>
<feature type="compositionally biased region" description="Polar residues" evidence="2">
    <location>
        <begin position="78"/>
        <end position="89"/>
    </location>
</feature>
<proteinExistence type="inferred from homology"/>
<feature type="domain" description="FAF" evidence="3">
    <location>
        <begin position="159"/>
        <end position="211"/>
    </location>
</feature>
<comment type="caution">
    <text evidence="4">The sequence shown here is derived from an EMBL/GenBank/DDBJ whole genome shotgun (WGS) entry which is preliminary data.</text>
</comment>
<accession>A0AAN9S830</accession>
<comment type="similarity">
    <text evidence="1">Belongs to the fantastic four family.</text>
</comment>
<name>A0AAN9S830_PSOTE</name>
<evidence type="ECO:0000313" key="5">
    <source>
        <dbReference type="Proteomes" id="UP001386955"/>
    </source>
</evidence>
<feature type="compositionally biased region" description="Low complexity" evidence="2">
    <location>
        <begin position="60"/>
        <end position="72"/>
    </location>
</feature>
<dbReference type="AlphaFoldDB" id="A0AAN9S830"/>
<gene>
    <name evidence="4" type="ORF">VNO78_19334</name>
</gene>
<feature type="region of interest" description="Disordered" evidence="2">
    <location>
        <begin position="51"/>
        <end position="104"/>
    </location>
</feature>
<dbReference type="InterPro" id="IPR021410">
    <property type="entry name" value="FAF"/>
</dbReference>
<feature type="region of interest" description="Disordered" evidence="2">
    <location>
        <begin position="251"/>
        <end position="275"/>
    </location>
</feature>
<feature type="compositionally biased region" description="Acidic residues" evidence="2">
    <location>
        <begin position="257"/>
        <end position="274"/>
    </location>
</feature>
<dbReference type="EMBL" id="JAYMYS010000005">
    <property type="protein sequence ID" value="KAK7391037.1"/>
    <property type="molecule type" value="Genomic_DNA"/>
</dbReference>
<dbReference type="PANTHER" id="PTHR33155:SF53">
    <property type="entry name" value="FANTASTIC FOUR-LIKE PROTEIN"/>
    <property type="match status" value="1"/>
</dbReference>
<evidence type="ECO:0000256" key="1">
    <source>
        <dbReference type="ARBA" id="ARBA00008690"/>
    </source>
</evidence>
<organism evidence="4 5">
    <name type="scientific">Psophocarpus tetragonolobus</name>
    <name type="common">Winged bean</name>
    <name type="synonym">Dolichos tetragonolobus</name>
    <dbReference type="NCBI Taxonomy" id="3891"/>
    <lineage>
        <taxon>Eukaryota</taxon>
        <taxon>Viridiplantae</taxon>
        <taxon>Streptophyta</taxon>
        <taxon>Embryophyta</taxon>
        <taxon>Tracheophyta</taxon>
        <taxon>Spermatophyta</taxon>
        <taxon>Magnoliopsida</taxon>
        <taxon>eudicotyledons</taxon>
        <taxon>Gunneridae</taxon>
        <taxon>Pentapetalae</taxon>
        <taxon>rosids</taxon>
        <taxon>fabids</taxon>
        <taxon>Fabales</taxon>
        <taxon>Fabaceae</taxon>
        <taxon>Papilionoideae</taxon>
        <taxon>50 kb inversion clade</taxon>
        <taxon>NPAAA clade</taxon>
        <taxon>indigoferoid/millettioid clade</taxon>
        <taxon>Phaseoleae</taxon>
        <taxon>Psophocarpus</taxon>
    </lineage>
</organism>
<protein>
    <recommendedName>
        <fullName evidence="3">FAF domain-containing protein</fullName>
    </recommendedName>
</protein>
<dbReference type="InterPro" id="IPR046431">
    <property type="entry name" value="FAF_dom"/>
</dbReference>
<dbReference type="Pfam" id="PF11250">
    <property type="entry name" value="FAF"/>
    <property type="match status" value="1"/>
</dbReference>
<keyword evidence="5" id="KW-1185">Reference proteome</keyword>
<dbReference type="PANTHER" id="PTHR33155">
    <property type="entry name" value="FANTASTIC FOUR-LIKE PROTEIN (DUF3049)"/>
    <property type="match status" value="1"/>
</dbReference>
<evidence type="ECO:0000313" key="4">
    <source>
        <dbReference type="EMBL" id="KAK7391037.1"/>
    </source>
</evidence>